<sequence length="66" mass="7856">MMLPTNHLGPLQFSPKMPDSFLYQYPFLFRFLLINFRPGSFVAVITKLNNECIRNVQVKKKENLFY</sequence>
<organism evidence="1 2">
    <name type="scientific">Niastella yeongjuensis</name>
    <dbReference type="NCBI Taxonomy" id="354355"/>
    <lineage>
        <taxon>Bacteria</taxon>
        <taxon>Pseudomonadati</taxon>
        <taxon>Bacteroidota</taxon>
        <taxon>Chitinophagia</taxon>
        <taxon>Chitinophagales</taxon>
        <taxon>Chitinophagaceae</taxon>
        <taxon>Niastella</taxon>
    </lineage>
</organism>
<proteinExistence type="predicted"/>
<dbReference type="EMBL" id="LVXG01000004">
    <property type="protein sequence ID" value="OQP54226.1"/>
    <property type="molecule type" value="Genomic_DNA"/>
</dbReference>
<evidence type="ECO:0000313" key="1">
    <source>
        <dbReference type="EMBL" id="OQP54226.1"/>
    </source>
</evidence>
<keyword evidence="2" id="KW-1185">Reference proteome</keyword>
<accession>A0A1V9F7N1</accession>
<protein>
    <submittedName>
        <fullName evidence="1">Uncharacterized protein</fullName>
    </submittedName>
</protein>
<name>A0A1V9F7N1_9BACT</name>
<evidence type="ECO:0000313" key="2">
    <source>
        <dbReference type="Proteomes" id="UP000192610"/>
    </source>
</evidence>
<dbReference type="AlphaFoldDB" id="A0A1V9F7N1"/>
<comment type="caution">
    <text evidence="1">The sequence shown here is derived from an EMBL/GenBank/DDBJ whole genome shotgun (WGS) entry which is preliminary data.</text>
</comment>
<reference evidence="2" key="1">
    <citation type="submission" date="2016-04" db="EMBL/GenBank/DDBJ databases">
        <authorList>
            <person name="Chen L."/>
            <person name="Zhuang W."/>
            <person name="Wang G."/>
        </authorList>
    </citation>
    <scope>NUCLEOTIDE SEQUENCE [LARGE SCALE GENOMIC DNA]</scope>
    <source>
        <strain evidence="2">17621</strain>
    </source>
</reference>
<gene>
    <name evidence="1" type="ORF">A4H97_22270</name>
</gene>
<dbReference type="Proteomes" id="UP000192610">
    <property type="component" value="Unassembled WGS sequence"/>
</dbReference>